<dbReference type="PROSITE" id="PS51257">
    <property type="entry name" value="PROKAR_LIPOPROTEIN"/>
    <property type="match status" value="1"/>
</dbReference>
<dbReference type="RefSeq" id="WP_270878925.1">
    <property type="nucleotide sequence ID" value="NZ_JAQFVF010000022.1"/>
</dbReference>
<name>A0ABW0KCI2_9BACL</name>
<dbReference type="Pfam" id="PF07833">
    <property type="entry name" value="Cu_amine_oxidN1"/>
    <property type="match status" value="1"/>
</dbReference>
<evidence type="ECO:0000259" key="2">
    <source>
        <dbReference type="Pfam" id="PF07833"/>
    </source>
</evidence>
<keyword evidence="4" id="KW-1185">Reference proteome</keyword>
<feature type="chain" id="PRO_5046871659" evidence="1">
    <location>
        <begin position="27"/>
        <end position="514"/>
    </location>
</feature>
<feature type="signal peptide" evidence="1">
    <location>
        <begin position="1"/>
        <end position="26"/>
    </location>
</feature>
<sequence length="514" mass="55320">MPKKRLSWWLSTALVVLLFALTGCQAVQGLDIAQAIQNNASITSGASNTSIQFELVPGTKPLSADEQALVDTFNPLKLEITHAIMEDKQHLSADGTLTYSKGSIPFKLNLLDTQYVIQIEGAPKPVVFDPFAAQGGTSAQAAALLPEGIQSKLGSAIQQIQPALVKLLIAKMPNPQHITVTSVSDTINQEPLSLQKAHIEMNGTEAASLLSTMLSGLLEDEEGLQDLIGQLYDAILPVIQQQAGADSQSSVFLSLLQNKQVAVGFAYSAVRSFLEKAVADLGQASQDSSSSWFSSKATLSLDLFIDGNKQLRKQAAELYIPAPEPDADIAAYKLSFAAESWDLNKPMKLNPIDTSGGTMKITSEPSSLFVFLSQLDKQSAIYKLLKDDLHVTRKVIHLAMNQSGDAEEGSLQPFINADGVTMVPVRFISEQLGAEVKWNGDLQQVTIIDALTGKTIVLTLDNKIASVNGANIQLESAATLHDSSTFVPVRFIAETLGSKVEFDDATRVVTIKRD</sequence>
<gene>
    <name evidence="3" type="ORF">ACFPOG_21285</name>
</gene>
<evidence type="ECO:0000313" key="3">
    <source>
        <dbReference type="EMBL" id="MFC5450792.1"/>
    </source>
</evidence>
<dbReference type="SUPFAM" id="SSF55383">
    <property type="entry name" value="Copper amine oxidase, domain N"/>
    <property type="match status" value="1"/>
</dbReference>
<proteinExistence type="predicted"/>
<dbReference type="Proteomes" id="UP001596044">
    <property type="component" value="Unassembled WGS sequence"/>
</dbReference>
<accession>A0ABW0KCI2</accession>
<reference evidence="4" key="1">
    <citation type="journal article" date="2019" name="Int. J. Syst. Evol. Microbiol.">
        <title>The Global Catalogue of Microorganisms (GCM) 10K type strain sequencing project: providing services to taxonomists for standard genome sequencing and annotation.</title>
        <authorList>
            <consortium name="The Broad Institute Genomics Platform"/>
            <consortium name="The Broad Institute Genome Sequencing Center for Infectious Disease"/>
            <person name="Wu L."/>
            <person name="Ma J."/>
        </authorList>
    </citation>
    <scope>NUCLEOTIDE SEQUENCE [LARGE SCALE GENOMIC DNA]</scope>
    <source>
        <strain evidence="4">KACC 11904</strain>
    </source>
</reference>
<keyword evidence="1" id="KW-0732">Signal</keyword>
<evidence type="ECO:0000256" key="1">
    <source>
        <dbReference type="SAM" id="SignalP"/>
    </source>
</evidence>
<organism evidence="3 4">
    <name type="scientific">Paenibacillus aestuarii</name>
    <dbReference type="NCBI Taxonomy" id="516965"/>
    <lineage>
        <taxon>Bacteria</taxon>
        <taxon>Bacillati</taxon>
        <taxon>Bacillota</taxon>
        <taxon>Bacilli</taxon>
        <taxon>Bacillales</taxon>
        <taxon>Paenibacillaceae</taxon>
        <taxon>Paenibacillus</taxon>
    </lineage>
</organism>
<dbReference type="InterPro" id="IPR036582">
    <property type="entry name" value="Mao_N_sf"/>
</dbReference>
<comment type="caution">
    <text evidence="3">The sequence shown here is derived from an EMBL/GenBank/DDBJ whole genome shotgun (WGS) entry which is preliminary data.</text>
</comment>
<dbReference type="Gene3D" id="3.30.457.10">
    <property type="entry name" value="Copper amine oxidase-like, N-terminal domain"/>
    <property type="match status" value="1"/>
</dbReference>
<dbReference type="EMBL" id="JBHSMJ010000029">
    <property type="protein sequence ID" value="MFC5450792.1"/>
    <property type="molecule type" value="Genomic_DNA"/>
</dbReference>
<feature type="domain" description="Copper amine oxidase-like N-terminal" evidence="2">
    <location>
        <begin position="410"/>
        <end position="511"/>
    </location>
</feature>
<protein>
    <submittedName>
        <fullName evidence="3">Copper amine oxidase N-terminal domain-containing protein</fullName>
    </submittedName>
</protein>
<dbReference type="InterPro" id="IPR012854">
    <property type="entry name" value="Cu_amine_oxidase-like_N"/>
</dbReference>
<evidence type="ECO:0000313" key="4">
    <source>
        <dbReference type="Proteomes" id="UP001596044"/>
    </source>
</evidence>